<protein>
    <submittedName>
        <fullName evidence="1">Uncharacterized protein</fullName>
    </submittedName>
</protein>
<dbReference type="AlphaFoldDB" id="A0A3B0C0Y5"/>
<dbReference type="EMBL" id="RBCJ01000003">
    <property type="protein sequence ID" value="RKN79343.1"/>
    <property type="molecule type" value="Genomic_DNA"/>
</dbReference>
<reference evidence="1 2" key="1">
    <citation type="submission" date="2018-10" db="EMBL/GenBank/DDBJ databases">
        <title>Ulvibacterium marinum gen. nov., sp. nov., a novel marine bacterium of the family Flavobacteriaceae, isolated from a culture of the green alga Ulva prolifera.</title>
        <authorList>
            <person name="Zhang Z."/>
        </authorList>
    </citation>
    <scope>NUCLEOTIDE SEQUENCE [LARGE SCALE GENOMIC DNA]</scope>
    <source>
        <strain evidence="1 2">CCMM003</strain>
    </source>
</reference>
<dbReference type="RefSeq" id="WP_120712158.1">
    <property type="nucleotide sequence ID" value="NZ_RBCJ01000003.1"/>
</dbReference>
<comment type="caution">
    <text evidence="1">The sequence shown here is derived from an EMBL/GenBank/DDBJ whole genome shotgun (WGS) entry which is preliminary data.</text>
</comment>
<evidence type="ECO:0000313" key="1">
    <source>
        <dbReference type="EMBL" id="RKN79343.1"/>
    </source>
</evidence>
<sequence length="125" mass="14446">MKSYVILFVAMLMLLKPLWPIAEYVMNYDYIVNVLCENKDKPQLKCDGKCYLSKQLAKEAEQSKSNPFGEDQAKTEIQHVVFFQSLPQMDLRVFLSQSTMENSQFIEVLRSNLFTSNISQPPELA</sequence>
<keyword evidence="2" id="KW-1185">Reference proteome</keyword>
<accession>A0A3B0C0Y5</accession>
<dbReference type="OrthoDB" id="980645at2"/>
<evidence type="ECO:0000313" key="2">
    <source>
        <dbReference type="Proteomes" id="UP000276603"/>
    </source>
</evidence>
<dbReference type="Proteomes" id="UP000276603">
    <property type="component" value="Unassembled WGS sequence"/>
</dbReference>
<gene>
    <name evidence="1" type="ORF">D7Z94_13565</name>
</gene>
<organism evidence="1 2">
    <name type="scientific">Ulvibacterium marinum</name>
    <dbReference type="NCBI Taxonomy" id="2419782"/>
    <lineage>
        <taxon>Bacteria</taxon>
        <taxon>Pseudomonadati</taxon>
        <taxon>Bacteroidota</taxon>
        <taxon>Flavobacteriia</taxon>
        <taxon>Flavobacteriales</taxon>
        <taxon>Flavobacteriaceae</taxon>
        <taxon>Ulvibacterium</taxon>
    </lineage>
</organism>
<name>A0A3B0C0Y5_9FLAO</name>
<proteinExistence type="predicted"/>